<dbReference type="InterPro" id="IPR028081">
    <property type="entry name" value="Leu-bd"/>
</dbReference>
<evidence type="ECO:0000256" key="3">
    <source>
        <dbReference type="SAM" id="SignalP"/>
    </source>
</evidence>
<dbReference type="AlphaFoldDB" id="A0A3A1YT69"/>
<evidence type="ECO:0000256" key="1">
    <source>
        <dbReference type="ARBA" id="ARBA00010062"/>
    </source>
</evidence>
<evidence type="ECO:0000313" key="5">
    <source>
        <dbReference type="EMBL" id="RII83594.1"/>
    </source>
</evidence>
<evidence type="ECO:0000313" key="6">
    <source>
        <dbReference type="EMBL" id="RIY41412.1"/>
    </source>
</evidence>
<evidence type="ECO:0000256" key="2">
    <source>
        <dbReference type="ARBA" id="ARBA00022729"/>
    </source>
</evidence>
<dbReference type="PROSITE" id="PS51318">
    <property type="entry name" value="TAT"/>
    <property type="match status" value="1"/>
</dbReference>
<dbReference type="EMBL" id="NQOU01000002">
    <property type="protein sequence ID" value="RII83594.1"/>
    <property type="molecule type" value="Genomic_DNA"/>
</dbReference>
<comment type="similarity">
    <text evidence="1">Belongs to the leucine-binding protein family.</text>
</comment>
<proteinExistence type="inferred from homology"/>
<feature type="chain" id="PRO_5017434355" description="Leucine-binding protein domain-containing protein" evidence="3">
    <location>
        <begin position="34"/>
        <end position="404"/>
    </location>
</feature>
<name>A0A3A1YT69_9BURK</name>
<dbReference type="InterPro" id="IPR051010">
    <property type="entry name" value="BCAA_transport"/>
</dbReference>
<dbReference type="PANTHER" id="PTHR30483">
    <property type="entry name" value="LEUCINE-SPECIFIC-BINDING PROTEIN"/>
    <property type="match status" value="1"/>
</dbReference>
<comment type="caution">
    <text evidence="6">The sequence shown here is derived from an EMBL/GenBank/DDBJ whole genome shotgun (WGS) entry which is preliminary data.</text>
</comment>
<sequence>MKTSSETTMTTRRTFLNVALSIGLAASMFGAAAAEKPPVRIGFSMSQTGPFANAAQDQYAVYEMWRDEVNARGGIDVAGEKRLVEFVEYDNQSRPEMSVRIYEKLITDDKVDLLIAPWGTPFQIALAPVVEKYKFPVVGNTSASVMLREVKPGYIWFPTAAIPDVMAVELTKLMQQNNVKSVAIMANVLSLTKELKTFIEPELKKAGIEIKFSTEYPPSIKDMTPMLAQIKELNPDAVLALSYPGDSVLYGKQAKEIGISSPFQFVALGASAAFYRKALGDSANGFVTIGHWAPDNPEWKNARKFYDNYVARYNQEPDYLNASLAYLSLEILEQAVAKVGLDKEKLRETIATDTFETINGKVKFEGVQNVITPTAFLQIQDGHLKLIWPDSIATSKFQPKAAIK</sequence>
<dbReference type="Proteomes" id="UP000266206">
    <property type="component" value="Unassembled WGS sequence"/>
</dbReference>
<dbReference type="Pfam" id="PF13458">
    <property type="entry name" value="Peripla_BP_6"/>
    <property type="match status" value="1"/>
</dbReference>
<keyword evidence="8" id="KW-1185">Reference proteome</keyword>
<dbReference type="CDD" id="cd06338">
    <property type="entry name" value="PBP1_ABC_ligand_binding-like"/>
    <property type="match status" value="1"/>
</dbReference>
<dbReference type="InterPro" id="IPR028082">
    <property type="entry name" value="Peripla_BP_I"/>
</dbReference>
<dbReference type="InterPro" id="IPR006311">
    <property type="entry name" value="TAT_signal"/>
</dbReference>
<feature type="domain" description="Leucine-binding protein" evidence="4">
    <location>
        <begin position="38"/>
        <end position="381"/>
    </location>
</feature>
<dbReference type="Gene3D" id="3.40.50.2300">
    <property type="match status" value="2"/>
</dbReference>
<evidence type="ECO:0000313" key="7">
    <source>
        <dbReference type="Proteomes" id="UP000266206"/>
    </source>
</evidence>
<organism evidence="6 7">
    <name type="scientific">Neopusillimonas maritima</name>
    <dbReference type="NCBI Taxonomy" id="2026239"/>
    <lineage>
        <taxon>Bacteria</taxon>
        <taxon>Pseudomonadati</taxon>
        <taxon>Pseudomonadota</taxon>
        <taxon>Betaproteobacteria</taxon>
        <taxon>Burkholderiales</taxon>
        <taxon>Alcaligenaceae</taxon>
        <taxon>Neopusillimonas</taxon>
    </lineage>
</organism>
<evidence type="ECO:0000259" key="4">
    <source>
        <dbReference type="Pfam" id="PF13458"/>
    </source>
</evidence>
<dbReference type="Proteomes" id="UP000266483">
    <property type="component" value="Unassembled WGS sequence"/>
</dbReference>
<reference evidence="7 8" key="1">
    <citation type="submission" date="2017-08" db="EMBL/GenBank/DDBJ databases">
        <title>Pusillimonas indicus sp. nov., a member of the family Alcaligenaceae isolated from surface seawater.</title>
        <authorList>
            <person name="Li J."/>
        </authorList>
    </citation>
    <scope>NUCLEOTIDE SEQUENCE [LARGE SCALE GENOMIC DNA]</scope>
    <source>
        <strain evidence="5 8">17-4A</strain>
        <strain evidence="6 7">L52-1-41</strain>
    </source>
</reference>
<dbReference type="EMBL" id="NQYH01000003">
    <property type="protein sequence ID" value="RIY41412.1"/>
    <property type="molecule type" value="Genomic_DNA"/>
</dbReference>
<evidence type="ECO:0000313" key="8">
    <source>
        <dbReference type="Proteomes" id="UP000266483"/>
    </source>
</evidence>
<accession>A0A3A1YT69</accession>
<protein>
    <recommendedName>
        <fullName evidence="4">Leucine-binding protein domain-containing protein</fullName>
    </recommendedName>
</protein>
<keyword evidence="2 3" id="KW-0732">Signal</keyword>
<dbReference type="SUPFAM" id="SSF53822">
    <property type="entry name" value="Periplasmic binding protein-like I"/>
    <property type="match status" value="1"/>
</dbReference>
<gene>
    <name evidence="5" type="ORF">CJO09_08400</name>
    <name evidence="6" type="ORF">CJP73_05370</name>
</gene>
<feature type="signal peptide" evidence="3">
    <location>
        <begin position="1"/>
        <end position="33"/>
    </location>
</feature>
<dbReference type="PANTHER" id="PTHR30483:SF6">
    <property type="entry name" value="PERIPLASMIC BINDING PROTEIN OF ABC TRANSPORTER FOR NATURAL AMINO ACIDS"/>
    <property type="match status" value="1"/>
</dbReference>